<dbReference type="AlphaFoldDB" id="A0AAN7Q6Z0"/>
<feature type="compositionally biased region" description="Polar residues" evidence="1">
    <location>
        <begin position="85"/>
        <end position="107"/>
    </location>
</feature>
<sequence length="141" mass="14729">MGDCDCGDCGDCGGCDCGSCDCDCGDCDCGDCDCCSCNCCDSCEACTCCDCSCNCCDCVCPYACCNDFFSFLLECITCADTCTTSSKSRNPPQVAAQNSPVVNQPTHSAPPEQPLMGANPNIDLPPSYNDAMYRPLPTTPI</sequence>
<protein>
    <submittedName>
        <fullName evidence="2">Uncharacterized protein</fullName>
    </submittedName>
</protein>
<feature type="region of interest" description="Disordered" evidence="1">
    <location>
        <begin position="85"/>
        <end position="116"/>
    </location>
</feature>
<proteinExistence type="predicted"/>
<dbReference type="EMBL" id="JARPUR010000001">
    <property type="protein sequence ID" value="KAK4884032.1"/>
    <property type="molecule type" value="Genomic_DNA"/>
</dbReference>
<reference evidence="3" key="1">
    <citation type="submission" date="2023-01" db="EMBL/GenBank/DDBJ databases">
        <title>Key to firefly adult light organ development and bioluminescence: homeobox transcription factors regulate luciferase expression and transportation to peroxisome.</title>
        <authorList>
            <person name="Fu X."/>
        </authorList>
    </citation>
    <scope>NUCLEOTIDE SEQUENCE [LARGE SCALE GENOMIC DNA]</scope>
</reference>
<evidence type="ECO:0000313" key="3">
    <source>
        <dbReference type="Proteomes" id="UP001353858"/>
    </source>
</evidence>
<keyword evidence="3" id="KW-1185">Reference proteome</keyword>
<evidence type="ECO:0000313" key="2">
    <source>
        <dbReference type="EMBL" id="KAK4884032.1"/>
    </source>
</evidence>
<organism evidence="2 3">
    <name type="scientific">Aquatica leii</name>
    <dbReference type="NCBI Taxonomy" id="1421715"/>
    <lineage>
        <taxon>Eukaryota</taxon>
        <taxon>Metazoa</taxon>
        <taxon>Ecdysozoa</taxon>
        <taxon>Arthropoda</taxon>
        <taxon>Hexapoda</taxon>
        <taxon>Insecta</taxon>
        <taxon>Pterygota</taxon>
        <taxon>Neoptera</taxon>
        <taxon>Endopterygota</taxon>
        <taxon>Coleoptera</taxon>
        <taxon>Polyphaga</taxon>
        <taxon>Elateriformia</taxon>
        <taxon>Elateroidea</taxon>
        <taxon>Lampyridae</taxon>
        <taxon>Luciolinae</taxon>
        <taxon>Aquatica</taxon>
    </lineage>
</organism>
<accession>A0AAN7Q6Z0</accession>
<dbReference type="Proteomes" id="UP001353858">
    <property type="component" value="Unassembled WGS sequence"/>
</dbReference>
<gene>
    <name evidence="2" type="ORF">RN001_000303</name>
</gene>
<evidence type="ECO:0000256" key="1">
    <source>
        <dbReference type="SAM" id="MobiDB-lite"/>
    </source>
</evidence>
<name>A0AAN7Q6Z0_9COLE</name>
<comment type="caution">
    <text evidence="2">The sequence shown here is derived from an EMBL/GenBank/DDBJ whole genome shotgun (WGS) entry which is preliminary data.</text>
</comment>